<name>A0AAX1SK94_9FIRM</name>
<evidence type="ECO:0008006" key="5">
    <source>
        <dbReference type="Google" id="ProtNLM"/>
    </source>
</evidence>
<comment type="caution">
    <text evidence="1">The sequence shown here is derived from an EMBL/GenBank/DDBJ whole genome shotgun (WGS) entry which is preliminary data.</text>
</comment>
<dbReference type="EMBL" id="JAKNGE010000004">
    <property type="protein sequence ID" value="MCG4744561.1"/>
    <property type="molecule type" value="Genomic_DNA"/>
</dbReference>
<evidence type="ECO:0000313" key="2">
    <source>
        <dbReference type="EMBL" id="NSJ49533.1"/>
    </source>
</evidence>
<gene>
    <name evidence="2" type="ORF">G5B36_12605</name>
    <name evidence="1" type="ORF">L0N08_03955</name>
</gene>
<accession>A0AAX1SK94</accession>
<protein>
    <recommendedName>
        <fullName evidence="5">SMI1/KNR4 family protein</fullName>
    </recommendedName>
</protein>
<dbReference type="Proteomes" id="UP000669239">
    <property type="component" value="Unassembled WGS sequence"/>
</dbReference>
<dbReference type="AlphaFoldDB" id="A0AAX1SK94"/>
<keyword evidence="3" id="KW-1185">Reference proteome</keyword>
<dbReference type="EMBL" id="JAAITT010000016">
    <property type="protein sequence ID" value="NSJ49533.1"/>
    <property type="molecule type" value="Genomic_DNA"/>
</dbReference>
<sequence>MLDDLVKEYLSLSDIMRKGYKDSLGTESQTWNETLSRLSPVVPDVFKAIYGEVSGTYRGIDNQTYMDFVPGYRLIHIEELEKEYHTLLQMLASDDICEARIRTIIPLLADYSSCYVCYVETYNNEEAVFHFSPDNGLQKMHASAELFFKTMIAFYLSGVFHLDEEGFLDYDFEREGIIGAEYNPGIGYWSE</sequence>
<evidence type="ECO:0000313" key="3">
    <source>
        <dbReference type="Proteomes" id="UP000669239"/>
    </source>
</evidence>
<proteinExistence type="predicted"/>
<dbReference type="Proteomes" id="UP001299608">
    <property type="component" value="Unassembled WGS sequence"/>
</dbReference>
<dbReference type="RefSeq" id="WP_117559979.1">
    <property type="nucleotide sequence ID" value="NZ_JAAITT010000016.1"/>
</dbReference>
<evidence type="ECO:0000313" key="1">
    <source>
        <dbReference type="EMBL" id="MCG4744561.1"/>
    </source>
</evidence>
<reference evidence="1" key="3">
    <citation type="submission" date="2022-01" db="EMBL/GenBank/DDBJ databases">
        <title>Collection of gut derived symbiotic bacterial strains cultured from healthy donors.</title>
        <authorList>
            <person name="Lin H."/>
            <person name="Kohout C."/>
            <person name="Waligurski E."/>
            <person name="Pamer E.G."/>
        </authorList>
    </citation>
    <scope>NUCLEOTIDE SEQUENCE</scope>
    <source>
        <strain evidence="1">DFI.6.55</strain>
    </source>
</reference>
<evidence type="ECO:0000313" key="4">
    <source>
        <dbReference type="Proteomes" id="UP001299608"/>
    </source>
</evidence>
<reference evidence="2 3" key="1">
    <citation type="journal article" date="2020" name="Cell Host Microbe">
        <title>Functional and Genomic Variation between Human-Derived Isolates of Lachnospiraceae Reveals Inter- and Intra-Species Diversity.</title>
        <authorList>
            <person name="Sorbara M.T."/>
            <person name="Littmann E.R."/>
            <person name="Fontana E."/>
            <person name="Moody T.U."/>
            <person name="Kohout C.E."/>
            <person name="Gjonbalaj M."/>
            <person name="Eaton V."/>
            <person name="Seok R."/>
            <person name="Leiner I.M."/>
            <person name="Pamer E.G."/>
        </authorList>
    </citation>
    <scope>NUCLEOTIDE SEQUENCE [LARGE SCALE GENOMIC DNA]</scope>
    <source>
        <strain evidence="2 3">MSK.1.17</strain>
    </source>
</reference>
<reference evidence="2" key="2">
    <citation type="submission" date="2020-02" db="EMBL/GenBank/DDBJ databases">
        <authorList>
            <person name="Littmann E."/>
            <person name="Sorbara M."/>
        </authorList>
    </citation>
    <scope>NUCLEOTIDE SEQUENCE</scope>
    <source>
        <strain evidence="2">MSK.1.17</strain>
    </source>
</reference>
<organism evidence="1 4">
    <name type="scientific">Enterocloster aldenensis</name>
    <dbReference type="NCBI Taxonomy" id="358742"/>
    <lineage>
        <taxon>Bacteria</taxon>
        <taxon>Bacillati</taxon>
        <taxon>Bacillota</taxon>
        <taxon>Clostridia</taxon>
        <taxon>Lachnospirales</taxon>
        <taxon>Lachnospiraceae</taxon>
        <taxon>Enterocloster</taxon>
    </lineage>
</organism>